<evidence type="ECO:0000256" key="5">
    <source>
        <dbReference type="ARBA" id="ARBA00022723"/>
    </source>
</evidence>
<comment type="cofactor">
    <cofactor evidence="2 11">
        <name>Mg(2+)</name>
        <dbReference type="ChEBI" id="CHEBI:18420"/>
    </cofactor>
</comment>
<keyword evidence="4 11" id="KW-0808">Transferase</keyword>
<dbReference type="Pfam" id="PF02110">
    <property type="entry name" value="HK"/>
    <property type="match status" value="1"/>
</dbReference>
<protein>
    <recommendedName>
        <fullName evidence="11">Hydroxyethylthiazole kinase</fullName>
        <ecNumber evidence="11">2.7.1.50</ecNumber>
    </recommendedName>
    <alternativeName>
        <fullName evidence="11">4-methyl-5-beta-hydroxyethylthiazole kinase</fullName>
        <shortName evidence="11">TH kinase</shortName>
        <shortName evidence="11">Thz kinase</shortName>
    </alternativeName>
</protein>
<dbReference type="SUPFAM" id="SSF53613">
    <property type="entry name" value="Ribokinase-like"/>
    <property type="match status" value="1"/>
</dbReference>
<dbReference type="RefSeq" id="WP_009200318.1">
    <property type="nucleotide sequence ID" value="NZ_ACJX03000001.1"/>
</dbReference>
<feature type="binding site" evidence="11">
    <location>
        <position position="170"/>
    </location>
    <ligand>
        <name>ATP</name>
        <dbReference type="ChEBI" id="CHEBI:30616"/>
    </ligand>
</feature>
<evidence type="ECO:0000256" key="8">
    <source>
        <dbReference type="ARBA" id="ARBA00022840"/>
    </source>
</evidence>
<comment type="similarity">
    <text evidence="11">Belongs to the Thz kinase family.</text>
</comment>
<dbReference type="InterPro" id="IPR029056">
    <property type="entry name" value="Ribokinase-like"/>
</dbReference>
<dbReference type="EC" id="2.7.1.50" evidence="11"/>
<dbReference type="Gene3D" id="3.40.1190.20">
    <property type="match status" value="1"/>
</dbReference>
<evidence type="ECO:0000256" key="6">
    <source>
        <dbReference type="ARBA" id="ARBA00022741"/>
    </source>
</evidence>
<evidence type="ECO:0000256" key="3">
    <source>
        <dbReference type="ARBA" id="ARBA00004868"/>
    </source>
</evidence>
<dbReference type="OrthoDB" id="4682at2"/>
<evidence type="ECO:0000256" key="4">
    <source>
        <dbReference type="ARBA" id="ARBA00022679"/>
    </source>
</evidence>
<evidence type="ECO:0000256" key="7">
    <source>
        <dbReference type="ARBA" id="ARBA00022777"/>
    </source>
</evidence>
<reference evidence="13" key="1">
    <citation type="submission" date="2012-09" db="EMBL/GenBank/DDBJ databases">
        <authorList>
            <person name="Weinstock G."/>
            <person name="Sodergren E."/>
            <person name="Clifton S."/>
            <person name="Fulton L."/>
            <person name="Fulton B."/>
            <person name="Courtney L."/>
            <person name="Fronick C."/>
            <person name="Harrison M."/>
            <person name="Strong C."/>
            <person name="Farmer C."/>
            <person name="Delehaunty K."/>
            <person name="Markovic C."/>
            <person name="Hall O."/>
            <person name="Minx P."/>
            <person name="Tomlinson C."/>
            <person name="Mitreva M."/>
            <person name="Nelson J."/>
            <person name="Hou S."/>
            <person name="Wollam A."/>
            <person name="Pepin K.H."/>
            <person name="Johnson M."/>
            <person name="Bhonagiri V."/>
            <person name="Nash W.E."/>
            <person name="Suruliraj S."/>
            <person name="Warren W."/>
            <person name="Chinwalla A."/>
            <person name="Mardis E.R."/>
            <person name="Wilson R.K."/>
        </authorList>
    </citation>
    <scope>NUCLEOTIDE SEQUENCE [LARGE SCALE GENOMIC DNA]</scope>
    <source>
        <strain evidence="13">OS1</strain>
    </source>
</reference>
<dbReference type="GO" id="GO:0000287">
    <property type="term" value="F:magnesium ion binding"/>
    <property type="evidence" value="ECO:0007669"/>
    <property type="project" value="UniProtKB-UniRule"/>
</dbReference>
<evidence type="ECO:0000313" key="13">
    <source>
        <dbReference type="Proteomes" id="UP000005273"/>
    </source>
</evidence>
<dbReference type="EMBL" id="ACJX03000001">
    <property type="protein sequence ID" value="KRT34812.1"/>
    <property type="molecule type" value="Genomic_DNA"/>
</dbReference>
<dbReference type="InterPro" id="IPR000417">
    <property type="entry name" value="Hyethyz_kinase"/>
</dbReference>
<gene>
    <name evidence="11" type="primary">thiM</name>
    <name evidence="12" type="ORF">HMPREF1705_04057</name>
</gene>
<evidence type="ECO:0000256" key="10">
    <source>
        <dbReference type="ARBA" id="ARBA00022977"/>
    </source>
</evidence>
<proteinExistence type="inferred from homology"/>
<accession>A0A0T5X8S5</accession>
<comment type="catalytic activity">
    <reaction evidence="1 11">
        <text>5-(2-hydroxyethyl)-4-methylthiazole + ATP = 4-methyl-5-(2-phosphooxyethyl)-thiazole + ADP + H(+)</text>
        <dbReference type="Rhea" id="RHEA:24212"/>
        <dbReference type="ChEBI" id="CHEBI:15378"/>
        <dbReference type="ChEBI" id="CHEBI:17957"/>
        <dbReference type="ChEBI" id="CHEBI:30616"/>
        <dbReference type="ChEBI" id="CHEBI:58296"/>
        <dbReference type="ChEBI" id="CHEBI:456216"/>
        <dbReference type="EC" id="2.7.1.50"/>
    </reaction>
</comment>
<dbReference type="CDD" id="cd01170">
    <property type="entry name" value="THZ_kinase"/>
    <property type="match status" value="1"/>
</dbReference>
<comment type="caution">
    <text evidence="12">The sequence shown here is derived from an EMBL/GenBank/DDBJ whole genome shotgun (WGS) entry which is preliminary data.</text>
</comment>
<keyword evidence="13" id="KW-1185">Reference proteome</keyword>
<dbReference type="GO" id="GO:0005524">
    <property type="term" value="F:ATP binding"/>
    <property type="evidence" value="ECO:0007669"/>
    <property type="project" value="UniProtKB-UniRule"/>
</dbReference>
<comment type="function">
    <text evidence="11">Catalyzes the phosphorylation of the hydroxyl group of 4-methyl-5-beta-hydroxyethylthiazole (THZ).</text>
</comment>
<keyword evidence="6 11" id="KW-0547">Nucleotide-binding</keyword>
<dbReference type="PRINTS" id="PR01099">
    <property type="entry name" value="HYETHTZKNASE"/>
</dbReference>
<evidence type="ECO:0000256" key="2">
    <source>
        <dbReference type="ARBA" id="ARBA00001946"/>
    </source>
</evidence>
<dbReference type="GO" id="GO:0009229">
    <property type="term" value="P:thiamine diphosphate biosynthetic process"/>
    <property type="evidence" value="ECO:0007669"/>
    <property type="project" value="UniProtKB-UniRule"/>
</dbReference>
<evidence type="ECO:0000256" key="1">
    <source>
        <dbReference type="ARBA" id="ARBA00001771"/>
    </source>
</evidence>
<comment type="pathway">
    <text evidence="3 11">Cofactor biosynthesis; thiamine diphosphate biosynthesis; 4-methyl-5-(2-phosphoethyl)-thiazole from 5-(2-hydroxyethyl)-4-methylthiazole: step 1/1.</text>
</comment>
<evidence type="ECO:0000313" key="12">
    <source>
        <dbReference type="EMBL" id="KRT34812.1"/>
    </source>
</evidence>
<dbReference type="GO" id="GO:0004417">
    <property type="term" value="F:hydroxyethylthiazole kinase activity"/>
    <property type="evidence" value="ECO:0007669"/>
    <property type="project" value="UniProtKB-UniRule"/>
</dbReference>
<dbReference type="eggNOG" id="COG2145">
    <property type="taxonomic scope" value="Bacteria"/>
</dbReference>
<organism evidence="12 13">
    <name type="scientific">Acetomicrobium hydrogeniformans ATCC BAA-1850</name>
    <dbReference type="NCBI Taxonomy" id="592015"/>
    <lineage>
        <taxon>Bacteria</taxon>
        <taxon>Thermotogati</taxon>
        <taxon>Synergistota</taxon>
        <taxon>Synergistia</taxon>
        <taxon>Synergistales</taxon>
        <taxon>Acetomicrobiaceae</taxon>
        <taxon>Acetomicrobium</taxon>
    </lineage>
</organism>
<keyword evidence="7 11" id="KW-0418">Kinase</keyword>
<dbReference type="STRING" id="592015.HMPREF1705_04057"/>
<evidence type="ECO:0000256" key="11">
    <source>
        <dbReference type="HAMAP-Rule" id="MF_00228"/>
    </source>
</evidence>
<keyword evidence="5 11" id="KW-0479">Metal-binding</keyword>
<evidence type="ECO:0000256" key="9">
    <source>
        <dbReference type="ARBA" id="ARBA00022842"/>
    </source>
</evidence>
<dbReference type="Proteomes" id="UP000005273">
    <property type="component" value="Unassembled WGS sequence"/>
</dbReference>
<feature type="binding site" evidence="11">
    <location>
        <position position="49"/>
    </location>
    <ligand>
        <name>substrate</name>
    </ligand>
</feature>
<feature type="binding site" evidence="11">
    <location>
        <position position="125"/>
    </location>
    <ligand>
        <name>ATP</name>
        <dbReference type="ChEBI" id="CHEBI:30616"/>
    </ligand>
</feature>
<dbReference type="HAMAP" id="MF_00228">
    <property type="entry name" value="Thz_kinase"/>
    <property type="match status" value="1"/>
</dbReference>
<feature type="binding site" evidence="11">
    <location>
        <position position="197"/>
    </location>
    <ligand>
        <name>substrate</name>
    </ligand>
</feature>
<keyword evidence="10 11" id="KW-0784">Thiamine biosynthesis</keyword>
<dbReference type="PIRSF" id="PIRSF000513">
    <property type="entry name" value="Thz_kinase"/>
    <property type="match status" value="1"/>
</dbReference>
<keyword evidence="8 11" id="KW-0067">ATP-binding</keyword>
<name>A0A0T5X8S5_9BACT</name>
<dbReference type="NCBIfam" id="NF006830">
    <property type="entry name" value="PRK09355.1"/>
    <property type="match status" value="1"/>
</dbReference>
<sequence>MDNLELETRFADVFNNLLQHKPLIYHMTNMVAISGQAHLALAIGASPVMSLYPGEAAELVAVSDSLLVNIGTPTREGIEAMFVAAREARELGRPALIDPVGYGATNMRTDLVERLLDTKAFGVIKGNGAEISLLGGEGAQVRGVDSADSPRAALAAKTVSRKYNCIAVATGPIDYVSDGRDVFALESGHEWLSLISGSGCYVGTIIAACMAITEPLVAALASLALMGFVAEVAVKKSYGPGSFHCNLFDALFACVRNPSSIVFPKWQILDL</sequence>
<dbReference type="AlphaFoldDB" id="A0A0T5X8S5"/>
<dbReference type="GO" id="GO:0009228">
    <property type="term" value="P:thiamine biosynthetic process"/>
    <property type="evidence" value="ECO:0007669"/>
    <property type="project" value="UniProtKB-KW"/>
</dbReference>
<keyword evidence="9 11" id="KW-0460">Magnesium</keyword>
<dbReference type="UniPathway" id="UPA00060">
    <property type="reaction ID" value="UER00139"/>
</dbReference>